<name>A0A8B6GJV1_MYTGA</name>
<gene>
    <name evidence="1" type="ORF">MGAL_10B079709</name>
</gene>
<evidence type="ECO:0000313" key="1">
    <source>
        <dbReference type="EMBL" id="VDI64675.1"/>
    </source>
</evidence>
<comment type="caution">
    <text evidence="1">The sequence shown here is derived from an EMBL/GenBank/DDBJ whole genome shotgun (WGS) entry which is preliminary data.</text>
</comment>
<proteinExistence type="predicted"/>
<dbReference type="OrthoDB" id="6154120at2759"/>
<protein>
    <submittedName>
        <fullName evidence="1">Uncharacterized protein</fullName>
    </submittedName>
</protein>
<accession>A0A8B6GJV1</accession>
<organism evidence="1 2">
    <name type="scientific">Mytilus galloprovincialis</name>
    <name type="common">Mediterranean mussel</name>
    <dbReference type="NCBI Taxonomy" id="29158"/>
    <lineage>
        <taxon>Eukaryota</taxon>
        <taxon>Metazoa</taxon>
        <taxon>Spiralia</taxon>
        <taxon>Lophotrochozoa</taxon>
        <taxon>Mollusca</taxon>
        <taxon>Bivalvia</taxon>
        <taxon>Autobranchia</taxon>
        <taxon>Pteriomorphia</taxon>
        <taxon>Mytilida</taxon>
        <taxon>Mytiloidea</taxon>
        <taxon>Mytilidae</taxon>
        <taxon>Mytilinae</taxon>
        <taxon>Mytilus</taxon>
    </lineage>
</organism>
<dbReference type="AlphaFoldDB" id="A0A8B6GJV1"/>
<reference evidence="1" key="1">
    <citation type="submission" date="2018-11" db="EMBL/GenBank/DDBJ databases">
        <authorList>
            <person name="Alioto T."/>
            <person name="Alioto T."/>
        </authorList>
    </citation>
    <scope>NUCLEOTIDE SEQUENCE</scope>
</reference>
<dbReference type="EMBL" id="UYJE01008540">
    <property type="protein sequence ID" value="VDI64675.1"/>
    <property type="molecule type" value="Genomic_DNA"/>
</dbReference>
<evidence type="ECO:0000313" key="2">
    <source>
        <dbReference type="Proteomes" id="UP000596742"/>
    </source>
</evidence>
<sequence length="241" mass="27515">MELDNTQVLNASYLLSLESCHNITQSAINLIAHNTSELISKHLEVYRNKSKNEIQTKGHAEIENILKEEAALSCFDELKSEHKRRTFYKTHFNMETETEKSIALVKGLENNVNRKKGKGIKSRSCIKVVKNVQKIVSLPIKHLETEEGEAPYVVVFLDQEGNTLCSHVIGDGRKIIGQTLNVLDSLLLLITVYYVFDLDYPEIYSQTLGILQQWAIGDQYTQQKSSNWIKFSDVLSRNKNE</sequence>
<keyword evidence="2" id="KW-1185">Reference proteome</keyword>
<dbReference type="Proteomes" id="UP000596742">
    <property type="component" value="Unassembled WGS sequence"/>
</dbReference>